<accession>A0AAD7SBX9</accession>
<gene>
    <name evidence="1" type="ORF">AAFF_G00412290</name>
</gene>
<proteinExistence type="predicted"/>
<name>A0AAD7SBX9_9TELE</name>
<evidence type="ECO:0000313" key="1">
    <source>
        <dbReference type="EMBL" id="KAJ8399517.1"/>
    </source>
</evidence>
<keyword evidence="2" id="KW-1185">Reference proteome</keyword>
<protein>
    <submittedName>
        <fullName evidence="1">Uncharacterized protein</fullName>
    </submittedName>
</protein>
<sequence>MEAGETGLLLLCRVDVVECTELLSFGECALPRVSATDIRAAMGDCPFWGAVSGGVVLLEWTGWLGPSGGGPPWEAPNAPDVIVSFKASLWLAIHCCLCCSSDNFKAPSAESGSGDALRFRIPVLGALADGKARGIFTKAVGNKGQLASMYG</sequence>
<reference evidence="1" key="1">
    <citation type="journal article" date="2023" name="Science">
        <title>Genome structures resolve the early diversification of teleost fishes.</title>
        <authorList>
            <person name="Parey E."/>
            <person name="Louis A."/>
            <person name="Montfort J."/>
            <person name="Bouchez O."/>
            <person name="Roques C."/>
            <person name="Iampietro C."/>
            <person name="Lluch J."/>
            <person name="Castinel A."/>
            <person name="Donnadieu C."/>
            <person name="Desvignes T."/>
            <person name="Floi Bucao C."/>
            <person name="Jouanno E."/>
            <person name="Wen M."/>
            <person name="Mejri S."/>
            <person name="Dirks R."/>
            <person name="Jansen H."/>
            <person name="Henkel C."/>
            <person name="Chen W.J."/>
            <person name="Zahm M."/>
            <person name="Cabau C."/>
            <person name="Klopp C."/>
            <person name="Thompson A.W."/>
            <person name="Robinson-Rechavi M."/>
            <person name="Braasch I."/>
            <person name="Lecointre G."/>
            <person name="Bobe J."/>
            <person name="Postlethwait J.H."/>
            <person name="Berthelot C."/>
            <person name="Roest Crollius H."/>
            <person name="Guiguen Y."/>
        </authorList>
    </citation>
    <scope>NUCLEOTIDE SEQUENCE</scope>
    <source>
        <strain evidence="1">NC1722</strain>
    </source>
</reference>
<organism evidence="1 2">
    <name type="scientific">Aldrovandia affinis</name>
    <dbReference type="NCBI Taxonomy" id="143900"/>
    <lineage>
        <taxon>Eukaryota</taxon>
        <taxon>Metazoa</taxon>
        <taxon>Chordata</taxon>
        <taxon>Craniata</taxon>
        <taxon>Vertebrata</taxon>
        <taxon>Euteleostomi</taxon>
        <taxon>Actinopterygii</taxon>
        <taxon>Neopterygii</taxon>
        <taxon>Teleostei</taxon>
        <taxon>Notacanthiformes</taxon>
        <taxon>Halosauridae</taxon>
        <taxon>Aldrovandia</taxon>
    </lineage>
</organism>
<dbReference type="Proteomes" id="UP001221898">
    <property type="component" value="Unassembled WGS sequence"/>
</dbReference>
<dbReference type="EMBL" id="JAINUG010000083">
    <property type="protein sequence ID" value="KAJ8399517.1"/>
    <property type="molecule type" value="Genomic_DNA"/>
</dbReference>
<comment type="caution">
    <text evidence="1">The sequence shown here is derived from an EMBL/GenBank/DDBJ whole genome shotgun (WGS) entry which is preliminary data.</text>
</comment>
<evidence type="ECO:0000313" key="2">
    <source>
        <dbReference type="Proteomes" id="UP001221898"/>
    </source>
</evidence>
<dbReference type="AlphaFoldDB" id="A0AAD7SBX9"/>